<accession>A0A554VAT3</accession>
<organism evidence="1 2">
    <name type="scientific">Aquimarina algiphila</name>
    <dbReference type="NCBI Taxonomy" id="2047982"/>
    <lineage>
        <taxon>Bacteria</taxon>
        <taxon>Pseudomonadati</taxon>
        <taxon>Bacteroidota</taxon>
        <taxon>Flavobacteriia</taxon>
        <taxon>Flavobacteriales</taxon>
        <taxon>Flavobacteriaceae</taxon>
        <taxon>Aquimarina</taxon>
    </lineage>
</organism>
<dbReference type="AlphaFoldDB" id="A0A554VAT3"/>
<dbReference type="RefSeq" id="WP_143919021.1">
    <property type="nucleotide sequence ID" value="NZ_CANMXV010000115.1"/>
</dbReference>
<dbReference type="EMBL" id="VLNR01000114">
    <property type="protein sequence ID" value="TSE03396.1"/>
    <property type="molecule type" value="Genomic_DNA"/>
</dbReference>
<proteinExistence type="predicted"/>
<evidence type="ECO:0000313" key="1">
    <source>
        <dbReference type="EMBL" id="TSE03396.1"/>
    </source>
</evidence>
<protein>
    <submittedName>
        <fullName evidence="1">Uncharacterized protein</fullName>
    </submittedName>
</protein>
<dbReference type="Proteomes" id="UP000318833">
    <property type="component" value="Unassembled WGS sequence"/>
</dbReference>
<keyword evidence="2" id="KW-1185">Reference proteome</keyword>
<comment type="caution">
    <text evidence="1">The sequence shown here is derived from an EMBL/GenBank/DDBJ whole genome shotgun (WGS) entry which is preliminary data.</text>
</comment>
<dbReference type="OrthoDB" id="1366256at2"/>
<evidence type="ECO:0000313" key="2">
    <source>
        <dbReference type="Proteomes" id="UP000318833"/>
    </source>
</evidence>
<reference evidence="1 2" key="1">
    <citation type="submission" date="2019-07" db="EMBL/GenBank/DDBJ databases">
        <title>The draft genome sequence of Aquimarina algiphila M91.</title>
        <authorList>
            <person name="Meng X."/>
        </authorList>
    </citation>
    <scope>NUCLEOTIDE SEQUENCE [LARGE SCALE GENOMIC DNA]</scope>
    <source>
        <strain evidence="1 2">M91</strain>
    </source>
</reference>
<name>A0A554VAT3_9FLAO</name>
<sequence length="98" mass="11654">MNNFKDFNIKPRVINFTGDKIPIKRVFNIPIQVLDYKIENSKHKENTKCLTLQIEKDNEKRIIFTGSTILIQQIESVPKDRFPFETTIVNDNEYFEFT</sequence>
<gene>
    <name evidence="1" type="ORF">FOF46_29455</name>
</gene>